<organism evidence="2 3">
    <name type="scientific">Enterococcus faecalis</name>
    <name type="common">Streptococcus faecalis</name>
    <dbReference type="NCBI Taxonomy" id="1351"/>
    <lineage>
        <taxon>Bacteria</taxon>
        <taxon>Bacillati</taxon>
        <taxon>Bacillota</taxon>
        <taxon>Bacilli</taxon>
        <taxon>Lactobacillales</taxon>
        <taxon>Enterococcaceae</taxon>
        <taxon>Enterococcus</taxon>
    </lineage>
</organism>
<feature type="chain" id="PRO_5039583550" description="DUF5067 domain-containing protein" evidence="1">
    <location>
        <begin position="26"/>
        <end position="158"/>
    </location>
</feature>
<accession>A0A7H0FPA8</accession>
<evidence type="ECO:0008006" key="4">
    <source>
        <dbReference type="Google" id="ProtNLM"/>
    </source>
</evidence>
<evidence type="ECO:0000313" key="2">
    <source>
        <dbReference type="EMBL" id="QNP37874.1"/>
    </source>
</evidence>
<gene>
    <name evidence="2" type="ORF">H9Q64_15725</name>
</gene>
<dbReference type="Proteomes" id="UP000516122">
    <property type="component" value="Chromosome"/>
</dbReference>
<dbReference type="AlphaFoldDB" id="A0A7H0FPA8"/>
<evidence type="ECO:0000313" key="3">
    <source>
        <dbReference type="Proteomes" id="UP000516122"/>
    </source>
</evidence>
<sequence>MRIVRMKNMKVLYNILALLVITGCATPESLVHKQDDDSAIDVVETYSEAEQIAFPYYYVQLVEVSRLKKEANNSIKLTLNLLNDGVPQNTQIKDIFSVKALQGEVNLKNLSTKIEGDKFLKTSTVVVEFLLVSDEEVIFEFTSTYKEQIKKHYSVFLE</sequence>
<reference evidence="2 3" key="1">
    <citation type="submission" date="2020-08" db="EMBL/GenBank/DDBJ databases">
        <title>Enterococcus faecalis SF28073 genome assembly.</title>
        <authorList>
            <person name="Duerkop B.A."/>
            <person name="Johnson C.N."/>
        </authorList>
    </citation>
    <scope>NUCLEOTIDE SEQUENCE [LARGE SCALE GENOMIC DNA]</scope>
    <source>
        <strain evidence="2 3">SF28073</strain>
    </source>
</reference>
<proteinExistence type="predicted"/>
<feature type="signal peptide" evidence="1">
    <location>
        <begin position="1"/>
        <end position="25"/>
    </location>
</feature>
<protein>
    <recommendedName>
        <fullName evidence="4">DUF5067 domain-containing protein</fullName>
    </recommendedName>
</protein>
<name>A0A7H0FPA8_ENTFL</name>
<dbReference type="PROSITE" id="PS51257">
    <property type="entry name" value="PROKAR_LIPOPROTEIN"/>
    <property type="match status" value="1"/>
</dbReference>
<keyword evidence="1" id="KW-0732">Signal</keyword>
<dbReference type="EMBL" id="CP060804">
    <property type="protein sequence ID" value="QNP37874.1"/>
    <property type="molecule type" value="Genomic_DNA"/>
</dbReference>
<evidence type="ECO:0000256" key="1">
    <source>
        <dbReference type="SAM" id="SignalP"/>
    </source>
</evidence>